<evidence type="ECO:0000256" key="1">
    <source>
        <dbReference type="SAM" id="MobiDB-lite"/>
    </source>
</evidence>
<dbReference type="RefSeq" id="WP_200348978.1">
    <property type="nucleotide sequence ID" value="NZ_JAENIK010000001.1"/>
</dbReference>
<gene>
    <name evidence="2" type="ORF">JIN84_00125</name>
</gene>
<keyword evidence="2" id="KW-0645">Protease</keyword>
<sequence>MITPLLLAVAALLVLLVMTDVPRLAGGLPVVGRFFAARALDDHNAGASVYDTDVRFWGKVLDSQGVPLEGVHVRAAVTTLRVKPVKGGAGFREFDVIEARTDATGRFALEGASGFVLKILKMTKDGYVLPHDQQLSTAFGTNYREYLYKSMDGQQPEFKPDPANPVEFRLWKLQRPEPLMIFNPEMRIPVGGPPQNLSMDDHGSTTDPDFKYTPDVKISVSEIGTADSRRWEVRISGWNEDCGVVKADPSDPFLFEAPENGYEESITCQYGPEDMDGRTGMEGLRIRFFVRSKKHLWHGAVDSVFPPPEDGRVRPKMEIWTNPAGSRNLEHNAARPLFAPPLKPPSFHGLEGVRTGSGTN</sequence>
<organism evidence="2 3">
    <name type="scientific">Luteolibacter yonseiensis</name>
    <dbReference type="NCBI Taxonomy" id="1144680"/>
    <lineage>
        <taxon>Bacteria</taxon>
        <taxon>Pseudomonadati</taxon>
        <taxon>Verrucomicrobiota</taxon>
        <taxon>Verrucomicrobiia</taxon>
        <taxon>Verrucomicrobiales</taxon>
        <taxon>Verrucomicrobiaceae</taxon>
        <taxon>Luteolibacter</taxon>
    </lineage>
</organism>
<feature type="region of interest" description="Disordered" evidence="1">
    <location>
        <begin position="336"/>
        <end position="360"/>
    </location>
</feature>
<comment type="caution">
    <text evidence="2">The sequence shown here is derived from an EMBL/GenBank/DDBJ whole genome shotgun (WGS) entry which is preliminary data.</text>
</comment>
<evidence type="ECO:0000313" key="3">
    <source>
        <dbReference type="Proteomes" id="UP000600139"/>
    </source>
</evidence>
<proteinExistence type="predicted"/>
<dbReference type="GO" id="GO:0004180">
    <property type="term" value="F:carboxypeptidase activity"/>
    <property type="evidence" value="ECO:0007669"/>
    <property type="project" value="UniProtKB-KW"/>
</dbReference>
<evidence type="ECO:0000313" key="2">
    <source>
        <dbReference type="EMBL" id="MBK1814012.1"/>
    </source>
</evidence>
<dbReference type="EMBL" id="JAENIK010000001">
    <property type="protein sequence ID" value="MBK1814012.1"/>
    <property type="molecule type" value="Genomic_DNA"/>
</dbReference>
<keyword evidence="2" id="KW-0121">Carboxypeptidase</keyword>
<dbReference type="AlphaFoldDB" id="A0A934V5J6"/>
<keyword evidence="2" id="KW-0378">Hydrolase</keyword>
<dbReference type="Proteomes" id="UP000600139">
    <property type="component" value="Unassembled WGS sequence"/>
</dbReference>
<accession>A0A934V5J6</accession>
<name>A0A934V5J6_9BACT</name>
<protein>
    <submittedName>
        <fullName evidence="2">Carboxypeptidase regulatory-like domain-containing protein</fullName>
    </submittedName>
</protein>
<reference evidence="2" key="1">
    <citation type="submission" date="2021-01" db="EMBL/GenBank/DDBJ databases">
        <title>Modified the classification status of verrucomicrobia.</title>
        <authorList>
            <person name="Feng X."/>
        </authorList>
    </citation>
    <scope>NUCLEOTIDE SEQUENCE</scope>
    <source>
        <strain evidence="2">JCM 18052</strain>
    </source>
</reference>
<keyword evidence="3" id="KW-1185">Reference proteome</keyword>